<dbReference type="PANTHER" id="PTHR48228:SF5">
    <property type="entry name" value="ALPHA-METHYLACYL-COA RACEMASE"/>
    <property type="match status" value="1"/>
</dbReference>
<dbReference type="InterPro" id="IPR044855">
    <property type="entry name" value="CoA-Trfase_III_dom3_sf"/>
</dbReference>
<dbReference type="Pfam" id="PF02515">
    <property type="entry name" value="CoA_transf_3"/>
    <property type="match status" value="1"/>
</dbReference>
<gene>
    <name evidence="2" type="ORF">HDA36_004535</name>
</gene>
<evidence type="ECO:0000256" key="1">
    <source>
        <dbReference type="SAM" id="MobiDB-lite"/>
    </source>
</evidence>
<dbReference type="EMBL" id="JACHDB010000001">
    <property type="protein sequence ID" value="MBB5434451.1"/>
    <property type="molecule type" value="Genomic_DNA"/>
</dbReference>
<dbReference type="AlphaFoldDB" id="A0A7W8QRU6"/>
<feature type="region of interest" description="Disordered" evidence="1">
    <location>
        <begin position="321"/>
        <end position="351"/>
    </location>
</feature>
<keyword evidence="2" id="KW-0413">Isomerase</keyword>
<comment type="caution">
    <text evidence="2">The sequence shown here is derived from an EMBL/GenBank/DDBJ whole genome shotgun (WGS) entry which is preliminary data.</text>
</comment>
<proteinExistence type="predicted"/>
<organism evidence="2 3">
    <name type="scientific">Nocardiopsis composta</name>
    <dbReference type="NCBI Taxonomy" id="157465"/>
    <lineage>
        <taxon>Bacteria</taxon>
        <taxon>Bacillati</taxon>
        <taxon>Actinomycetota</taxon>
        <taxon>Actinomycetes</taxon>
        <taxon>Streptosporangiales</taxon>
        <taxon>Nocardiopsidaceae</taxon>
        <taxon>Nocardiopsis</taxon>
    </lineage>
</organism>
<dbReference type="PANTHER" id="PTHR48228">
    <property type="entry name" value="SUCCINYL-COA--D-CITRAMALATE COA-TRANSFERASE"/>
    <property type="match status" value="1"/>
</dbReference>
<dbReference type="Proteomes" id="UP000572635">
    <property type="component" value="Unassembled WGS sequence"/>
</dbReference>
<sequence>MGPLKGVRVVEFAGIGPGPLAAMLLADLGASVVRVDRPQAADAAAAGVPGHLDRGRPVIGADLKSEAGVETARRLIAAADVLLEGFRPGVMERRGLGPAECAELNPRLVYARMTGWGQDGPLAQVAGHDMNYISLNGALHSIGRRGEAPVPPLNLVGDFGGGTMLVVTGILSALVERQSSGLGQVVDAAMVDGSAFLMSMIYEQRERGGWTDERGDNFLDTGAPWYDVYACADGRHVSVACIEPQFYARFLEGVGLAGADLPDQWDKERWPELRARFAEALAGRTRDEWAEVFGETDACVQPVLSMAEAADHPHIAARGTVRRSGGSVFPGPAPRFSRTPGTATRDPEHAAPSLAETLKEWGVEEA</sequence>
<evidence type="ECO:0000313" key="3">
    <source>
        <dbReference type="Proteomes" id="UP000572635"/>
    </source>
</evidence>
<dbReference type="InterPro" id="IPR003673">
    <property type="entry name" value="CoA-Trfase_fam_III"/>
</dbReference>
<dbReference type="Gene3D" id="3.40.50.10540">
    <property type="entry name" value="Crotonobetainyl-coa:carnitine coa-transferase, domain 1"/>
    <property type="match status" value="1"/>
</dbReference>
<evidence type="ECO:0000313" key="2">
    <source>
        <dbReference type="EMBL" id="MBB5434451.1"/>
    </source>
</evidence>
<dbReference type="RefSeq" id="WP_184395073.1">
    <property type="nucleotide sequence ID" value="NZ_JACHDB010000001.1"/>
</dbReference>
<dbReference type="SUPFAM" id="SSF89796">
    <property type="entry name" value="CoA-transferase family III (CaiB/BaiF)"/>
    <property type="match status" value="1"/>
</dbReference>
<dbReference type="InterPro" id="IPR023606">
    <property type="entry name" value="CoA-Trfase_III_dom_1_sf"/>
</dbReference>
<dbReference type="GO" id="GO:0008111">
    <property type="term" value="F:alpha-methylacyl-CoA racemase activity"/>
    <property type="evidence" value="ECO:0007669"/>
    <property type="project" value="UniProtKB-EC"/>
</dbReference>
<accession>A0A7W8QRU6</accession>
<dbReference type="EC" id="5.1.99.4" evidence="2"/>
<name>A0A7W8QRU6_9ACTN</name>
<protein>
    <submittedName>
        <fullName evidence="2">Alpha-methylacyl-CoA racemase</fullName>
        <ecNumber evidence="2">5.1.99.4</ecNumber>
    </submittedName>
</protein>
<keyword evidence="3" id="KW-1185">Reference proteome</keyword>
<dbReference type="FunFam" id="3.40.50.10540:FF:000004">
    <property type="entry name" value="Probable alpha-methylacyl-CoA racemase mcr"/>
    <property type="match status" value="1"/>
</dbReference>
<dbReference type="Gene3D" id="3.30.1540.10">
    <property type="entry name" value="formyl-coa transferase, domain 3"/>
    <property type="match status" value="1"/>
</dbReference>
<reference evidence="2 3" key="1">
    <citation type="submission" date="2020-08" db="EMBL/GenBank/DDBJ databases">
        <title>Sequencing the genomes of 1000 actinobacteria strains.</title>
        <authorList>
            <person name="Klenk H.-P."/>
        </authorList>
    </citation>
    <scope>NUCLEOTIDE SEQUENCE [LARGE SCALE GENOMIC DNA]</scope>
    <source>
        <strain evidence="2 3">DSM 44551</strain>
    </source>
</reference>
<dbReference type="InterPro" id="IPR050509">
    <property type="entry name" value="CoA-transferase_III"/>
</dbReference>